<proteinExistence type="predicted"/>
<feature type="compositionally biased region" description="Low complexity" evidence="1">
    <location>
        <begin position="27"/>
        <end position="56"/>
    </location>
</feature>
<comment type="caution">
    <text evidence="2">The sequence shown here is derived from an EMBL/GenBank/DDBJ whole genome shotgun (WGS) entry which is preliminary data.</text>
</comment>
<dbReference type="EMBL" id="JAGSPN010000003">
    <property type="protein sequence ID" value="MBR7781671.1"/>
    <property type="molecule type" value="Genomic_DNA"/>
</dbReference>
<organism evidence="2 3">
    <name type="scientific">Undibacterium luofuense</name>
    <dbReference type="NCBI Taxonomy" id="2828733"/>
    <lineage>
        <taxon>Bacteria</taxon>
        <taxon>Pseudomonadati</taxon>
        <taxon>Pseudomonadota</taxon>
        <taxon>Betaproteobacteria</taxon>
        <taxon>Burkholderiales</taxon>
        <taxon>Oxalobacteraceae</taxon>
        <taxon>Undibacterium</taxon>
    </lineage>
</organism>
<name>A0A941DMX0_9BURK</name>
<evidence type="ECO:0000256" key="1">
    <source>
        <dbReference type="SAM" id="MobiDB-lite"/>
    </source>
</evidence>
<accession>A0A941DMX0</accession>
<feature type="region of interest" description="Disordered" evidence="1">
    <location>
        <begin position="27"/>
        <end position="60"/>
    </location>
</feature>
<evidence type="ECO:0000313" key="3">
    <source>
        <dbReference type="Proteomes" id="UP000680067"/>
    </source>
</evidence>
<protein>
    <submittedName>
        <fullName evidence="2">DUF4852 domain-containing protein</fullName>
    </submittedName>
</protein>
<sequence length="248" mass="27333">MNQKLMCVAIAAVMLAACSKKQETSASSVDSAAQPQVQAASAAAPEQKAKPASAAPKADKSVPFSNYQKLTDGKQLMFAYYAASTAPVEYEKVAAILEPQKYVYEQDEFKRRDVLAALKPQIDAAVEKAKQSKYYKIAVGSSSDLDKYDFESKSFLCKSVPYDGATQFFTDGTNEYRFTFANGEGFRKFKIDNEELARKIEGLRTKYNSFEVVAYFFAGDTKIGEKTISGELMKLQIVDKAGNVLAEQ</sequence>
<dbReference type="AlphaFoldDB" id="A0A941DMX0"/>
<dbReference type="Proteomes" id="UP000680067">
    <property type="component" value="Unassembled WGS sequence"/>
</dbReference>
<evidence type="ECO:0000313" key="2">
    <source>
        <dbReference type="EMBL" id="MBR7781671.1"/>
    </source>
</evidence>
<gene>
    <name evidence="2" type="ORF">KDM89_05940</name>
</gene>
<reference evidence="2" key="1">
    <citation type="submission" date="2021-04" db="EMBL/GenBank/DDBJ databases">
        <title>novel species isolated from subtropical streams in China.</title>
        <authorList>
            <person name="Lu H."/>
        </authorList>
    </citation>
    <scope>NUCLEOTIDE SEQUENCE</scope>
    <source>
        <strain evidence="2">LFS511W</strain>
    </source>
</reference>
<dbReference type="PROSITE" id="PS51257">
    <property type="entry name" value="PROKAR_LIPOPROTEIN"/>
    <property type="match status" value="1"/>
</dbReference>
<keyword evidence="3" id="KW-1185">Reference proteome</keyword>
<dbReference type="RefSeq" id="WP_212687021.1">
    <property type="nucleotide sequence ID" value="NZ_JAGSPN010000003.1"/>
</dbReference>